<evidence type="ECO:0000256" key="1">
    <source>
        <dbReference type="SAM" id="SignalP"/>
    </source>
</evidence>
<feature type="chain" id="PRO_5041928175" evidence="1">
    <location>
        <begin position="17"/>
        <end position="191"/>
    </location>
</feature>
<comment type="caution">
    <text evidence="2">The sequence shown here is derived from an EMBL/GenBank/DDBJ whole genome shotgun (WGS) entry which is preliminary data.</text>
</comment>
<name>A0AAD6YHX2_9AGAR</name>
<dbReference type="EMBL" id="JARJCW010000009">
    <property type="protein sequence ID" value="KAJ7220903.1"/>
    <property type="molecule type" value="Genomic_DNA"/>
</dbReference>
<reference evidence="2" key="1">
    <citation type="submission" date="2023-03" db="EMBL/GenBank/DDBJ databases">
        <title>Massive genome expansion in bonnet fungi (Mycena s.s.) driven by repeated elements and novel gene families across ecological guilds.</title>
        <authorList>
            <consortium name="Lawrence Berkeley National Laboratory"/>
            <person name="Harder C.B."/>
            <person name="Miyauchi S."/>
            <person name="Viragh M."/>
            <person name="Kuo A."/>
            <person name="Thoen E."/>
            <person name="Andreopoulos B."/>
            <person name="Lu D."/>
            <person name="Skrede I."/>
            <person name="Drula E."/>
            <person name="Henrissat B."/>
            <person name="Morin E."/>
            <person name="Kohler A."/>
            <person name="Barry K."/>
            <person name="LaButti K."/>
            <person name="Morin E."/>
            <person name="Salamov A."/>
            <person name="Lipzen A."/>
            <person name="Mereny Z."/>
            <person name="Hegedus B."/>
            <person name="Baldrian P."/>
            <person name="Stursova M."/>
            <person name="Weitz H."/>
            <person name="Taylor A."/>
            <person name="Grigoriev I.V."/>
            <person name="Nagy L.G."/>
            <person name="Martin F."/>
            <person name="Kauserud H."/>
        </authorList>
    </citation>
    <scope>NUCLEOTIDE SEQUENCE</scope>
    <source>
        <strain evidence="2">9144</strain>
    </source>
</reference>
<evidence type="ECO:0000313" key="3">
    <source>
        <dbReference type="Proteomes" id="UP001219525"/>
    </source>
</evidence>
<sequence>MHILCVLALFYAVASAGHVNVTLDDTSPVVVYTQPPLMRCLPGVDECDPDKTARLFNGTSATTFAPVFVPFVGTAVYVYLGAEGWCLFRLDNVESGQYFGADANDVVLAFKNESLTDGPHILLIYPATEYGQCSIFRPALTMPQLRDIWGPFCLSEDKPTTTRPIGVQAPINDNIDLKKDIKFIEKEPWFD</sequence>
<keyword evidence="3" id="KW-1185">Reference proteome</keyword>
<gene>
    <name evidence="2" type="ORF">GGX14DRAFT_676388</name>
</gene>
<dbReference type="Proteomes" id="UP001219525">
    <property type="component" value="Unassembled WGS sequence"/>
</dbReference>
<feature type="signal peptide" evidence="1">
    <location>
        <begin position="1"/>
        <end position="16"/>
    </location>
</feature>
<proteinExistence type="predicted"/>
<organism evidence="2 3">
    <name type="scientific">Mycena pura</name>
    <dbReference type="NCBI Taxonomy" id="153505"/>
    <lineage>
        <taxon>Eukaryota</taxon>
        <taxon>Fungi</taxon>
        <taxon>Dikarya</taxon>
        <taxon>Basidiomycota</taxon>
        <taxon>Agaricomycotina</taxon>
        <taxon>Agaricomycetes</taxon>
        <taxon>Agaricomycetidae</taxon>
        <taxon>Agaricales</taxon>
        <taxon>Marasmiineae</taxon>
        <taxon>Mycenaceae</taxon>
        <taxon>Mycena</taxon>
    </lineage>
</organism>
<dbReference type="AlphaFoldDB" id="A0AAD6YHX2"/>
<evidence type="ECO:0000313" key="2">
    <source>
        <dbReference type="EMBL" id="KAJ7220903.1"/>
    </source>
</evidence>
<accession>A0AAD6YHX2</accession>
<keyword evidence="1" id="KW-0732">Signal</keyword>
<protein>
    <submittedName>
        <fullName evidence="2">Uncharacterized protein</fullName>
    </submittedName>
</protein>